<dbReference type="EMBL" id="JBFQGM010000018">
    <property type="protein sequence ID" value="MFL9465651.1"/>
    <property type="molecule type" value="Genomic_DNA"/>
</dbReference>
<comment type="caution">
    <text evidence="1">The sequence shown here is derived from an EMBL/GenBank/DDBJ whole genome shotgun (WGS) entry which is preliminary data.</text>
</comment>
<organism evidence="1 2">
    <name type="scientific">Scytonema tolypothrichoides VB-61278_2</name>
    <dbReference type="NCBI Taxonomy" id="3232314"/>
    <lineage>
        <taxon>Bacteria</taxon>
        <taxon>Bacillati</taxon>
        <taxon>Cyanobacteriota</taxon>
        <taxon>Cyanophyceae</taxon>
        <taxon>Nostocales</taxon>
        <taxon>Scytonemataceae</taxon>
        <taxon>Scytonema</taxon>
    </lineage>
</organism>
<evidence type="ECO:0000313" key="1">
    <source>
        <dbReference type="EMBL" id="MFL9465651.1"/>
    </source>
</evidence>
<protein>
    <submittedName>
        <fullName evidence="1">Uncharacterized protein</fullName>
    </submittedName>
</protein>
<accession>A0ABW8WXB4</accession>
<name>A0ABW8WXB4_9CYAN</name>
<gene>
    <name evidence="1" type="ORF">AB0759_34160</name>
</gene>
<reference evidence="1 2" key="1">
    <citation type="submission" date="2024-07" db="EMBL/GenBank/DDBJ databases">
        <authorList>
            <person name="Tripathy S."/>
        </authorList>
    </citation>
    <scope>NUCLEOTIDE SEQUENCE [LARGE SCALE GENOMIC DNA]</scope>
    <source>
        <strain evidence="1 2">VB-61278_2</strain>
    </source>
</reference>
<sequence>MREDYRLPKTAQEREALAILIGTDGFLLLDAIYAETSPPLSAKAASSRSFASSLATTISCAEAG</sequence>
<keyword evidence="2" id="KW-1185">Reference proteome</keyword>
<dbReference type="Proteomes" id="UP001628874">
    <property type="component" value="Unassembled WGS sequence"/>
</dbReference>
<proteinExistence type="predicted"/>
<evidence type="ECO:0000313" key="2">
    <source>
        <dbReference type="Proteomes" id="UP001628874"/>
    </source>
</evidence>